<dbReference type="EMBL" id="LMZQ01000006">
    <property type="protein sequence ID" value="KRT15932.1"/>
    <property type="molecule type" value="Genomic_DNA"/>
</dbReference>
<dbReference type="Proteomes" id="UP000051950">
    <property type="component" value="Unassembled WGS sequence"/>
</dbReference>
<dbReference type="InterPro" id="IPR032508">
    <property type="entry name" value="FecR_C"/>
</dbReference>
<evidence type="ECO:0008006" key="6">
    <source>
        <dbReference type="Google" id="ProtNLM"/>
    </source>
</evidence>
<comment type="caution">
    <text evidence="4">The sequence shown here is derived from an EMBL/GenBank/DDBJ whole genome shotgun (WGS) entry which is preliminary data.</text>
</comment>
<dbReference type="InterPro" id="IPR006860">
    <property type="entry name" value="FecR"/>
</dbReference>
<gene>
    <name evidence="4" type="ORF">ASU31_10500</name>
</gene>
<dbReference type="Gene3D" id="3.55.50.30">
    <property type="match status" value="1"/>
</dbReference>
<evidence type="ECO:0000259" key="2">
    <source>
        <dbReference type="Pfam" id="PF04773"/>
    </source>
</evidence>
<dbReference type="PANTHER" id="PTHR30273">
    <property type="entry name" value="PERIPLASMIC SIGNAL SENSOR AND SIGMA FACTOR ACTIVATOR FECR-RELATED"/>
    <property type="match status" value="1"/>
</dbReference>
<proteinExistence type="predicted"/>
<dbReference type="PANTHER" id="PTHR30273:SF2">
    <property type="entry name" value="PROTEIN FECR"/>
    <property type="match status" value="1"/>
</dbReference>
<dbReference type="AlphaFoldDB" id="A0A0T5VPY4"/>
<name>A0A0T5VPY4_9SPHI</name>
<feature type="domain" description="Protein FecR C-terminal" evidence="3">
    <location>
        <begin position="327"/>
        <end position="396"/>
    </location>
</feature>
<evidence type="ECO:0000259" key="3">
    <source>
        <dbReference type="Pfam" id="PF16344"/>
    </source>
</evidence>
<keyword evidence="5" id="KW-1185">Reference proteome</keyword>
<evidence type="ECO:0000313" key="5">
    <source>
        <dbReference type="Proteomes" id="UP000051950"/>
    </source>
</evidence>
<dbReference type="InterPro" id="IPR012373">
    <property type="entry name" value="Ferrdict_sens_TM"/>
</dbReference>
<keyword evidence="1" id="KW-0812">Transmembrane</keyword>
<dbReference type="GO" id="GO:0016989">
    <property type="term" value="F:sigma factor antagonist activity"/>
    <property type="evidence" value="ECO:0007669"/>
    <property type="project" value="TreeGrafter"/>
</dbReference>
<dbReference type="STRING" id="687842.ASU31_10500"/>
<keyword evidence="1" id="KW-0472">Membrane</keyword>
<feature type="domain" description="FecR protein" evidence="2">
    <location>
        <begin position="187"/>
        <end position="283"/>
    </location>
</feature>
<evidence type="ECO:0000313" key="4">
    <source>
        <dbReference type="EMBL" id="KRT15932.1"/>
    </source>
</evidence>
<feature type="transmembrane region" description="Helical" evidence="1">
    <location>
        <begin position="88"/>
        <end position="109"/>
    </location>
</feature>
<reference evidence="4 5" key="1">
    <citation type="submission" date="2015-11" db="EMBL/GenBank/DDBJ databases">
        <title>Sequence of Pedobacter ginsenosidimutans.</title>
        <authorList>
            <person name="Carson E."/>
            <person name="Keyser V."/>
            <person name="Newman J."/>
            <person name="Miller J."/>
        </authorList>
    </citation>
    <scope>NUCLEOTIDE SEQUENCE [LARGE SCALE GENOMIC DNA]</scope>
    <source>
        <strain evidence="4 5">KACC 14530</strain>
    </source>
</reference>
<organism evidence="4 5">
    <name type="scientific">Pedobacter ginsenosidimutans</name>
    <dbReference type="NCBI Taxonomy" id="687842"/>
    <lineage>
        <taxon>Bacteria</taxon>
        <taxon>Pseudomonadati</taxon>
        <taxon>Bacteroidota</taxon>
        <taxon>Sphingobacteriia</taxon>
        <taxon>Sphingobacteriales</taxon>
        <taxon>Sphingobacteriaceae</taxon>
        <taxon>Pedobacter</taxon>
    </lineage>
</organism>
<sequence>MKELDLITITSQQSFINYCFQNSSEDVAYWENWLKENPEYKEQITELKTSILLLPIPASEKVIEHDYQKLQNNIAGISNKATARKLTLWPIITGMVAAVAIIVVGIYLYKYKLDNSQNQTNTFANDITPGKQGATLTLASGKQIQLTNAANGELANESGVTITKTATGELIYQINDQTQASQNITNTLNTAKGETYQVVLPDGSKVWLNAASTLTYPAKFTSLNQRKVQLDGEAYFEIAKDKTHPFIVASGNQEITVLGTHFNINNYKDEKAAKTTLLEGSVKISSTINKGTEKTLKPGEQAILNDKGELKVSEVITSDAIAWKNGKFVFDDESIESIMQKLSRWYNVEVIYDGENVKEIPFTGSISRYDNISKILDKISYTQNIHFKIEGRRVTVMK</sequence>
<dbReference type="OrthoDB" id="629393at2"/>
<dbReference type="Pfam" id="PF04773">
    <property type="entry name" value="FecR"/>
    <property type="match status" value="1"/>
</dbReference>
<dbReference type="Pfam" id="PF16344">
    <property type="entry name" value="FecR_C"/>
    <property type="match status" value="1"/>
</dbReference>
<dbReference type="RefSeq" id="WP_057932282.1">
    <property type="nucleotide sequence ID" value="NZ_LMZQ01000006.1"/>
</dbReference>
<protein>
    <recommendedName>
        <fullName evidence="6">Anti-sigma factor</fullName>
    </recommendedName>
</protein>
<dbReference type="Gene3D" id="2.60.120.1440">
    <property type="match status" value="1"/>
</dbReference>
<keyword evidence="1" id="KW-1133">Transmembrane helix</keyword>
<evidence type="ECO:0000256" key="1">
    <source>
        <dbReference type="SAM" id="Phobius"/>
    </source>
</evidence>
<accession>A0A0T5VPY4</accession>
<dbReference type="FunFam" id="2.60.120.1440:FF:000001">
    <property type="entry name" value="Putative anti-sigma factor"/>
    <property type="match status" value="1"/>
</dbReference>